<dbReference type="OrthoDB" id="2490564at2"/>
<dbReference type="RefSeq" id="WP_073166792.1">
    <property type="nucleotide sequence ID" value="NZ_FQUW01000036.1"/>
</dbReference>
<dbReference type="SUPFAM" id="SSF82171">
    <property type="entry name" value="DPP6 N-terminal domain-like"/>
    <property type="match status" value="1"/>
</dbReference>
<organism evidence="3 4">
    <name type="scientific">Desulfofundulus australicus DSM 11792</name>
    <dbReference type="NCBI Taxonomy" id="1121425"/>
    <lineage>
        <taxon>Bacteria</taxon>
        <taxon>Bacillati</taxon>
        <taxon>Bacillota</taxon>
        <taxon>Clostridia</taxon>
        <taxon>Eubacteriales</taxon>
        <taxon>Peptococcaceae</taxon>
        <taxon>Desulfofundulus</taxon>
    </lineage>
</organism>
<keyword evidence="2" id="KW-1133">Transmembrane helix</keyword>
<feature type="transmembrane region" description="Helical" evidence="2">
    <location>
        <begin position="120"/>
        <end position="138"/>
    </location>
</feature>
<evidence type="ECO:0000256" key="2">
    <source>
        <dbReference type="SAM" id="Phobius"/>
    </source>
</evidence>
<keyword evidence="4" id="KW-1185">Reference proteome</keyword>
<dbReference type="Proteomes" id="UP000184196">
    <property type="component" value="Unassembled WGS sequence"/>
</dbReference>
<keyword evidence="2" id="KW-0812">Transmembrane</keyword>
<sequence length="494" mass="53767">MGKDCPNNGREPDKVASLDLRHHKRTGRKETDLIPDEGSLGELLIHMRRVRRAVPVNTRLREELRARLLQMQAVEGAGGIHRPGAASTPEGAPQPGATSAGEGMPSSPAQSAGKGRLKKYFWLFPAILLLAAGYWLWWSALAPKTLEAGTTSEISRFWLEDRPLEFACAPRGRGFLAVRGGALLLLDQYGNQTGIVKPPGGQSYAWPALTPSGDQLALVRRYETGEAEIIRAAMPAVPLAPEAAPQVERALAGAAVLLKVDKGENPAGLAWSPDGKTLAYSLEEPGGKEEIFLLTGGKEPVSLGTGRNPAWSPDGSRLAVERAGPTGEPELWLVTPGGGGDAQRLTRGRQPAWSPRGYLAFIRAKTTERVLTYSRDGSPLFTVRQRQEEIRTINPELLGKRPPKQKENQTLSTDRLLLAPDTTPGGTELNWLRQLEMEGVREPRTLLLDQLNNYQSMHFSPDGKTLLVARRDGGTVALVQVELREKTTGRGEKQ</sequence>
<feature type="compositionally biased region" description="Basic and acidic residues" evidence="1">
    <location>
        <begin position="10"/>
        <end position="20"/>
    </location>
</feature>
<dbReference type="InterPro" id="IPR011659">
    <property type="entry name" value="WD40"/>
</dbReference>
<dbReference type="Gene3D" id="2.120.10.30">
    <property type="entry name" value="TolB, C-terminal domain"/>
    <property type="match status" value="1"/>
</dbReference>
<protein>
    <submittedName>
        <fullName evidence="3">TolB protein</fullName>
    </submittedName>
</protein>
<dbReference type="EMBL" id="FQUW01000036">
    <property type="protein sequence ID" value="SHF52481.1"/>
    <property type="molecule type" value="Genomic_DNA"/>
</dbReference>
<name>A0A1M5CCP2_9FIRM</name>
<proteinExistence type="predicted"/>
<evidence type="ECO:0000256" key="1">
    <source>
        <dbReference type="SAM" id="MobiDB-lite"/>
    </source>
</evidence>
<keyword evidence="2" id="KW-0472">Membrane</keyword>
<reference evidence="4" key="1">
    <citation type="submission" date="2016-11" db="EMBL/GenBank/DDBJ databases">
        <authorList>
            <person name="Varghese N."/>
            <person name="Submissions S."/>
        </authorList>
    </citation>
    <scope>NUCLEOTIDE SEQUENCE [LARGE SCALE GENOMIC DNA]</scope>
    <source>
        <strain evidence="4">DSM 11792</strain>
    </source>
</reference>
<gene>
    <name evidence="3" type="ORF">SAMN02745218_02493</name>
</gene>
<feature type="region of interest" description="Disordered" evidence="1">
    <location>
        <begin position="1"/>
        <end position="34"/>
    </location>
</feature>
<feature type="region of interest" description="Disordered" evidence="1">
    <location>
        <begin position="79"/>
        <end position="110"/>
    </location>
</feature>
<dbReference type="Pfam" id="PF07676">
    <property type="entry name" value="PD40"/>
    <property type="match status" value="2"/>
</dbReference>
<feature type="region of interest" description="Disordered" evidence="1">
    <location>
        <begin position="328"/>
        <end position="349"/>
    </location>
</feature>
<accession>A0A1M5CCP2</accession>
<dbReference type="InterPro" id="IPR011042">
    <property type="entry name" value="6-blade_b-propeller_TolB-like"/>
</dbReference>
<evidence type="ECO:0000313" key="3">
    <source>
        <dbReference type="EMBL" id="SHF52481.1"/>
    </source>
</evidence>
<evidence type="ECO:0000313" key="4">
    <source>
        <dbReference type="Proteomes" id="UP000184196"/>
    </source>
</evidence>
<dbReference type="AlphaFoldDB" id="A0A1M5CCP2"/>